<dbReference type="Gene3D" id="3.40.190.10">
    <property type="entry name" value="Periplasmic binding protein-like II"/>
    <property type="match status" value="2"/>
</dbReference>
<feature type="signal peptide" evidence="2">
    <location>
        <begin position="1"/>
        <end position="31"/>
    </location>
</feature>
<dbReference type="PANTHER" id="PTHR35936:SF17">
    <property type="entry name" value="ARGININE-BINDING EXTRACELLULAR PROTEIN ARTP"/>
    <property type="match status" value="1"/>
</dbReference>
<evidence type="ECO:0000313" key="5">
    <source>
        <dbReference type="Proteomes" id="UP000646365"/>
    </source>
</evidence>
<evidence type="ECO:0000256" key="1">
    <source>
        <dbReference type="ARBA" id="ARBA00022729"/>
    </source>
</evidence>
<dbReference type="InterPro" id="IPR001638">
    <property type="entry name" value="Solute-binding_3/MltF_N"/>
</dbReference>
<comment type="caution">
    <text evidence="4">The sequence shown here is derived from an EMBL/GenBank/DDBJ whole genome shotgun (WGS) entry which is preliminary data.</text>
</comment>
<dbReference type="SMART" id="SM00062">
    <property type="entry name" value="PBPb"/>
    <property type="match status" value="1"/>
</dbReference>
<dbReference type="AlphaFoldDB" id="A0A8J2Z069"/>
<keyword evidence="5" id="KW-1185">Reference proteome</keyword>
<organism evidence="4 5">
    <name type="scientific">Aliidongia dinghuensis</name>
    <dbReference type="NCBI Taxonomy" id="1867774"/>
    <lineage>
        <taxon>Bacteria</taxon>
        <taxon>Pseudomonadati</taxon>
        <taxon>Pseudomonadota</taxon>
        <taxon>Alphaproteobacteria</taxon>
        <taxon>Rhodospirillales</taxon>
        <taxon>Dongiaceae</taxon>
        <taxon>Aliidongia</taxon>
    </lineage>
</organism>
<evidence type="ECO:0000313" key="4">
    <source>
        <dbReference type="EMBL" id="GGF43308.1"/>
    </source>
</evidence>
<reference evidence="4" key="2">
    <citation type="submission" date="2020-09" db="EMBL/GenBank/DDBJ databases">
        <authorList>
            <person name="Sun Q."/>
            <person name="Zhou Y."/>
        </authorList>
    </citation>
    <scope>NUCLEOTIDE SEQUENCE</scope>
    <source>
        <strain evidence="4">CGMCC 1.15725</strain>
    </source>
</reference>
<dbReference type="PANTHER" id="PTHR35936">
    <property type="entry name" value="MEMBRANE-BOUND LYTIC MUREIN TRANSGLYCOSYLASE F"/>
    <property type="match status" value="1"/>
</dbReference>
<dbReference type="CDD" id="cd13693">
    <property type="entry name" value="PBP2_polar_AA"/>
    <property type="match status" value="1"/>
</dbReference>
<name>A0A8J2Z069_9PROT</name>
<proteinExistence type="predicted"/>
<keyword evidence="1 2" id="KW-0732">Signal</keyword>
<dbReference type="RefSeq" id="WP_189051590.1">
    <property type="nucleotide sequence ID" value="NZ_BMJQ01000019.1"/>
</dbReference>
<evidence type="ECO:0000259" key="3">
    <source>
        <dbReference type="SMART" id="SM00062"/>
    </source>
</evidence>
<feature type="domain" description="Solute-binding protein family 3/N-terminal" evidence="3">
    <location>
        <begin position="45"/>
        <end position="269"/>
    </location>
</feature>
<evidence type="ECO:0000256" key="2">
    <source>
        <dbReference type="SAM" id="SignalP"/>
    </source>
</evidence>
<feature type="chain" id="PRO_5035297195" evidence="2">
    <location>
        <begin position="32"/>
        <end position="284"/>
    </location>
</feature>
<dbReference type="Proteomes" id="UP000646365">
    <property type="component" value="Unassembled WGS sequence"/>
</dbReference>
<protein>
    <submittedName>
        <fullName evidence="4">Amino acid ABC transporter</fullName>
    </submittedName>
</protein>
<accession>A0A8J2Z069</accession>
<dbReference type="SUPFAM" id="SSF53850">
    <property type="entry name" value="Periplasmic binding protein-like II"/>
    <property type="match status" value="1"/>
</dbReference>
<reference evidence="4" key="1">
    <citation type="journal article" date="2014" name="Int. J. Syst. Evol. Microbiol.">
        <title>Complete genome sequence of Corynebacterium casei LMG S-19264T (=DSM 44701T), isolated from a smear-ripened cheese.</title>
        <authorList>
            <consortium name="US DOE Joint Genome Institute (JGI-PGF)"/>
            <person name="Walter F."/>
            <person name="Albersmeier A."/>
            <person name="Kalinowski J."/>
            <person name="Ruckert C."/>
        </authorList>
    </citation>
    <scope>NUCLEOTIDE SEQUENCE</scope>
    <source>
        <strain evidence="4">CGMCC 1.15725</strain>
    </source>
</reference>
<sequence length="284" mass="30685">MRIGEHAARWSLCALAWLAALSLLDASLSQARADATLDKVKTRGVIVAGVILSGPPYGFIDPSTHQQVGFNLDLAEEIAHQLGVKLETVTVTPPNRVPFLQQGKVDFLLANMQWTEERAEILTFVPTPYEQSGGAAVVRKASGIKSWADLKGKPVCVSQGSNYTAPLAETYGALPKGYPSQSESLLALKGGNCVAAVHTGATVKLMVADHPDEWKDYEVPFDDELIPSDSVIWLRKGETDTAARLDGIMKDLYRSGWLVETARKNKLAVSSYVLALEAKLKAAP</sequence>
<dbReference type="EMBL" id="BMJQ01000019">
    <property type="protein sequence ID" value="GGF43308.1"/>
    <property type="molecule type" value="Genomic_DNA"/>
</dbReference>
<dbReference type="Pfam" id="PF00497">
    <property type="entry name" value="SBP_bac_3"/>
    <property type="match status" value="1"/>
</dbReference>
<gene>
    <name evidence="4" type="ORF">GCM10011611_57200</name>
</gene>